<proteinExistence type="predicted"/>
<keyword evidence="2" id="KW-0732">Signal</keyword>
<dbReference type="Gramene" id="Pp3c9_25810V3.2">
    <property type="protein sequence ID" value="Pp3c9_25810V3.2"/>
    <property type="gene ID" value="Pp3c9_25810"/>
</dbReference>
<reference evidence="4" key="3">
    <citation type="submission" date="2020-12" db="UniProtKB">
        <authorList>
            <consortium name="EnsemblPlants"/>
        </authorList>
    </citation>
    <scope>IDENTIFICATION</scope>
</reference>
<name>A0A2K1K4K9_PHYPA</name>
<feature type="signal peptide" evidence="2">
    <location>
        <begin position="1"/>
        <end position="17"/>
    </location>
</feature>
<protein>
    <recommendedName>
        <fullName evidence="6">Ion transport domain-containing protein</fullName>
    </recommendedName>
</protein>
<evidence type="ECO:0000313" key="5">
    <source>
        <dbReference type="Proteomes" id="UP000006727"/>
    </source>
</evidence>
<keyword evidence="1" id="KW-1133">Transmembrane helix</keyword>
<sequence>MILDLVVVLVFLIKTIADVLDILSGRCCDSWSSLSWYVTAVLLIAVIFFGAVATLQLLSTVEGDWRARAWSFFDACWRPCGEVATPSFSGFPLVFASFERRSFLIRF</sequence>
<feature type="transmembrane region" description="Helical" evidence="1">
    <location>
        <begin position="36"/>
        <end position="58"/>
    </location>
</feature>
<dbReference type="PaxDb" id="3218-PP1S131_161V6.1"/>
<dbReference type="Proteomes" id="UP000006727">
    <property type="component" value="Chromosome 9"/>
</dbReference>
<dbReference type="EnsemblPlants" id="Pp3c9_25810V3.2">
    <property type="protein sequence ID" value="Pp3c9_25810V3.2"/>
    <property type="gene ID" value="Pp3c9_25810"/>
</dbReference>
<organism evidence="3">
    <name type="scientific">Physcomitrium patens</name>
    <name type="common">Spreading-leaved earth moss</name>
    <name type="synonym">Physcomitrella patens</name>
    <dbReference type="NCBI Taxonomy" id="3218"/>
    <lineage>
        <taxon>Eukaryota</taxon>
        <taxon>Viridiplantae</taxon>
        <taxon>Streptophyta</taxon>
        <taxon>Embryophyta</taxon>
        <taxon>Bryophyta</taxon>
        <taxon>Bryophytina</taxon>
        <taxon>Bryopsida</taxon>
        <taxon>Funariidae</taxon>
        <taxon>Funariales</taxon>
        <taxon>Funariaceae</taxon>
        <taxon>Physcomitrium</taxon>
    </lineage>
</organism>
<evidence type="ECO:0000313" key="4">
    <source>
        <dbReference type="EnsemblPlants" id="Pp3c9_25810V3.1"/>
    </source>
</evidence>
<evidence type="ECO:0008006" key="6">
    <source>
        <dbReference type="Google" id="ProtNLM"/>
    </source>
</evidence>
<evidence type="ECO:0000256" key="1">
    <source>
        <dbReference type="SAM" id="Phobius"/>
    </source>
</evidence>
<feature type="chain" id="PRO_5036319017" description="Ion transport domain-containing protein" evidence="2">
    <location>
        <begin position="18"/>
        <end position="107"/>
    </location>
</feature>
<evidence type="ECO:0000313" key="3">
    <source>
        <dbReference type="EMBL" id="PNR48717.1"/>
    </source>
</evidence>
<keyword evidence="5" id="KW-1185">Reference proteome</keyword>
<dbReference type="InParanoid" id="A0A2K1K4K9"/>
<reference evidence="3 5" key="1">
    <citation type="journal article" date="2008" name="Science">
        <title>The Physcomitrella genome reveals evolutionary insights into the conquest of land by plants.</title>
        <authorList>
            <person name="Rensing S."/>
            <person name="Lang D."/>
            <person name="Zimmer A."/>
            <person name="Terry A."/>
            <person name="Salamov A."/>
            <person name="Shapiro H."/>
            <person name="Nishiyama T."/>
            <person name="Perroud P.-F."/>
            <person name="Lindquist E."/>
            <person name="Kamisugi Y."/>
            <person name="Tanahashi T."/>
            <person name="Sakakibara K."/>
            <person name="Fujita T."/>
            <person name="Oishi K."/>
            <person name="Shin-I T."/>
            <person name="Kuroki Y."/>
            <person name="Toyoda A."/>
            <person name="Suzuki Y."/>
            <person name="Hashimoto A."/>
            <person name="Yamaguchi K."/>
            <person name="Sugano A."/>
            <person name="Kohara Y."/>
            <person name="Fujiyama A."/>
            <person name="Anterola A."/>
            <person name="Aoki S."/>
            <person name="Ashton N."/>
            <person name="Barbazuk W.B."/>
            <person name="Barker E."/>
            <person name="Bennetzen J."/>
            <person name="Bezanilla M."/>
            <person name="Blankenship R."/>
            <person name="Cho S.H."/>
            <person name="Dutcher S."/>
            <person name="Estelle M."/>
            <person name="Fawcett J.A."/>
            <person name="Gundlach H."/>
            <person name="Hanada K."/>
            <person name="Heyl A."/>
            <person name="Hicks K.A."/>
            <person name="Hugh J."/>
            <person name="Lohr M."/>
            <person name="Mayer K."/>
            <person name="Melkozernov A."/>
            <person name="Murata T."/>
            <person name="Nelson D."/>
            <person name="Pils B."/>
            <person name="Prigge M."/>
            <person name="Reiss B."/>
            <person name="Renner T."/>
            <person name="Rombauts S."/>
            <person name="Rushton P."/>
            <person name="Sanderfoot A."/>
            <person name="Schween G."/>
            <person name="Shiu S.-H."/>
            <person name="Stueber K."/>
            <person name="Theodoulou F.L."/>
            <person name="Tu H."/>
            <person name="Van de Peer Y."/>
            <person name="Verrier P.J."/>
            <person name="Waters E."/>
            <person name="Wood A."/>
            <person name="Yang L."/>
            <person name="Cove D."/>
            <person name="Cuming A."/>
            <person name="Hasebe M."/>
            <person name="Lucas S."/>
            <person name="Mishler D.B."/>
            <person name="Reski R."/>
            <person name="Grigoriev I."/>
            <person name="Quatrano R.S."/>
            <person name="Boore J.L."/>
        </authorList>
    </citation>
    <scope>NUCLEOTIDE SEQUENCE [LARGE SCALE GENOMIC DNA]</scope>
    <source>
        <strain evidence="4 5">cv. Gransden 2004</strain>
    </source>
</reference>
<dbReference type="EnsemblPlants" id="Pp3c9_25810V3.1">
    <property type="protein sequence ID" value="Pp3c9_25810V3.1"/>
    <property type="gene ID" value="Pp3c9_25810"/>
</dbReference>
<gene>
    <name evidence="3" type="ORF">PHYPA_013194</name>
</gene>
<dbReference type="Gramene" id="Pp3c9_25810V3.1">
    <property type="protein sequence ID" value="Pp3c9_25810V3.1"/>
    <property type="gene ID" value="Pp3c9_25810"/>
</dbReference>
<dbReference type="EMBL" id="ABEU02000009">
    <property type="protein sequence ID" value="PNR48717.1"/>
    <property type="molecule type" value="Genomic_DNA"/>
</dbReference>
<dbReference type="AlphaFoldDB" id="A0A2K1K4K9"/>
<reference evidence="3 5" key="2">
    <citation type="journal article" date="2018" name="Plant J.">
        <title>The Physcomitrella patens chromosome-scale assembly reveals moss genome structure and evolution.</title>
        <authorList>
            <person name="Lang D."/>
            <person name="Ullrich K.K."/>
            <person name="Murat F."/>
            <person name="Fuchs J."/>
            <person name="Jenkins J."/>
            <person name="Haas F.B."/>
            <person name="Piednoel M."/>
            <person name="Gundlach H."/>
            <person name="Van Bel M."/>
            <person name="Meyberg R."/>
            <person name="Vives C."/>
            <person name="Morata J."/>
            <person name="Symeonidi A."/>
            <person name="Hiss M."/>
            <person name="Muchero W."/>
            <person name="Kamisugi Y."/>
            <person name="Saleh O."/>
            <person name="Blanc G."/>
            <person name="Decker E.L."/>
            <person name="van Gessel N."/>
            <person name="Grimwood J."/>
            <person name="Hayes R.D."/>
            <person name="Graham S.W."/>
            <person name="Gunter L.E."/>
            <person name="McDaniel S.F."/>
            <person name="Hoernstein S.N.W."/>
            <person name="Larsson A."/>
            <person name="Li F.W."/>
            <person name="Perroud P.F."/>
            <person name="Phillips J."/>
            <person name="Ranjan P."/>
            <person name="Rokshar D.S."/>
            <person name="Rothfels C.J."/>
            <person name="Schneider L."/>
            <person name="Shu S."/>
            <person name="Stevenson D.W."/>
            <person name="Thummler F."/>
            <person name="Tillich M."/>
            <person name="Villarreal Aguilar J.C."/>
            <person name="Widiez T."/>
            <person name="Wong G.K."/>
            <person name="Wymore A."/>
            <person name="Zhang Y."/>
            <person name="Zimmer A.D."/>
            <person name="Quatrano R.S."/>
            <person name="Mayer K.F.X."/>
            <person name="Goodstein D."/>
            <person name="Casacuberta J.M."/>
            <person name="Vandepoele K."/>
            <person name="Reski R."/>
            <person name="Cuming A.C."/>
            <person name="Tuskan G.A."/>
            <person name="Maumus F."/>
            <person name="Salse J."/>
            <person name="Schmutz J."/>
            <person name="Rensing S.A."/>
        </authorList>
    </citation>
    <scope>NUCLEOTIDE SEQUENCE [LARGE SCALE GENOMIC DNA]</scope>
    <source>
        <strain evidence="4 5">cv. Gransden 2004</strain>
    </source>
</reference>
<keyword evidence="1" id="KW-0472">Membrane</keyword>
<evidence type="ECO:0000256" key="2">
    <source>
        <dbReference type="SAM" id="SignalP"/>
    </source>
</evidence>
<keyword evidence="1" id="KW-0812">Transmembrane</keyword>
<accession>A0A2K1K4K9</accession>